<keyword evidence="5" id="KW-0539">Nucleus</keyword>
<dbReference type="GO" id="GO:0005669">
    <property type="term" value="C:transcription factor TFIID complex"/>
    <property type="evidence" value="ECO:0007669"/>
    <property type="project" value="TreeGrafter"/>
</dbReference>
<dbReference type="InterPro" id="IPR009072">
    <property type="entry name" value="Histone-fold"/>
</dbReference>
<feature type="compositionally biased region" description="Acidic residues" evidence="6">
    <location>
        <begin position="138"/>
        <end position="152"/>
    </location>
</feature>
<proteinExistence type="inferred from homology"/>
<evidence type="ECO:0008006" key="9">
    <source>
        <dbReference type="Google" id="ProtNLM"/>
    </source>
</evidence>
<dbReference type="EMBL" id="SSOP01000002">
    <property type="protein sequence ID" value="KAB5596261.1"/>
    <property type="molecule type" value="Genomic_DNA"/>
</dbReference>
<comment type="caution">
    <text evidence="7">The sequence shown here is derived from an EMBL/GenBank/DDBJ whole genome shotgun (WGS) entry which is preliminary data.</text>
</comment>
<keyword evidence="4" id="KW-0804">Transcription</keyword>
<dbReference type="GO" id="GO:0000124">
    <property type="term" value="C:SAGA complex"/>
    <property type="evidence" value="ECO:0007669"/>
    <property type="project" value="TreeGrafter"/>
</dbReference>
<dbReference type="AlphaFoldDB" id="A0A5N5QXC7"/>
<feature type="compositionally biased region" description="Low complexity" evidence="6">
    <location>
        <begin position="224"/>
        <end position="235"/>
    </location>
</feature>
<reference evidence="7 8" key="1">
    <citation type="journal article" date="2019" name="Fungal Biol. Biotechnol.">
        <title>Draft genome sequence of fastidious pathogen Ceratobasidium theobromae, which causes vascular-streak dieback in Theobroma cacao.</title>
        <authorList>
            <person name="Ali S.S."/>
            <person name="Asman A."/>
            <person name="Shao J."/>
            <person name="Firmansyah A.P."/>
            <person name="Susilo A.W."/>
            <person name="Rosmana A."/>
            <person name="McMahon P."/>
            <person name="Junaid M."/>
            <person name="Guest D."/>
            <person name="Kheng T.Y."/>
            <person name="Meinhardt L.W."/>
            <person name="Bailey B.A."/>
        </authorList>
    </citation>
    <scope>NUCLEOTIDE SEQUENCE [LARGE SCALE GENOMIC DNA]</scope>
    <source>
        <strain evidence="7 8">CT2</strain>
    </source>
</reference>
<keyword evidence="8" id="KW-1185">Reference proteome</keyword>
<feature type="compositionally biased region" description="Acidic residues" evidence="6">
    <location>
        <begin position="202"/>
        <end position="217"/>
    </location>
</feature>
<dbReference type="InterPro" id="IPR051431">
    <property type="entry name" value="TFIID_subunit_9"/>
</dbReference>
<dbReference type="Proteomes" id="UP000383932">
    <property type="component" value="Unassembled WGS sequence"/>
</dbReference>
<evidence type="ECO:0000256" key="5">
    <source>
        <dbReference type="ARBA" id="ARBA00023242"/>
    </source>
</evidence>
<evidence type="ECO:0000313" key="7">
    <source>
        <dbReference type="EMBL" id="KAB5596261.1"/>
    </source>
</evidence>
<dbReference type="GO" id="GO:0046982">
    <property type="term" value="F:protein heterodimerization activity"/>
    <property type="evidence" value="ECO:0007669"/>
    <property type="project" value="InterPro"/>
</dbReference>
<dbReference type="SUPFAM" id="SSF47113">
    <property type="entry name" value="Histone-fold"/>
    <property type="match status" value="1"/>
</dbReference>
<dbReference type="PANTHER" id="PTHR48068">
    <property type="entry name" value="TAF9 RNA POLYMERASE II, TATA BOX-BINDING PROTEIN (TBP)-ASSOCIATED FACTOR"/>
    <property type="match status" value="1"/>
</dbReference>
<dbReference type="InterPro" id="IPR003162">
    <property type="entry name" value="TFIID-31"/>
</dbReference>
<keyword evidence="3" id="KW-0805">Transcription regulation</keyword>
<evidence type="ECO:0000256" key="4">
    <source>
        <dbReference type="ARBA" id="ARBA00023163"/>
    </source>
</evidence>
<feature type="region of interest" description="Disordered" evidence="6">
    <location>
        <begin position="122"/>
        <end position="247"/>
    </location>
</feature>
<dbReference type="OrthoDB" id="341924at2759"/>
<accession>A0A5N5QXC7</accession>
<dbReference type="Gene3D" id="1.10.20.10">
    <property type="entry name" value="Histone, subunit A"/>
    <property type="match status" value="1"/>
</dbReference>
<gene>
    <name evidence="7" type="ORF">CTheo_246</name>
</gene>
<evidence type="ECO:0000256" key="2">
    <source>
        <dbReference type="ARBA" id="ARBA00007646"/>
    </source>
</evidence>
<evidence type="ECO:0000256" key="3">
    <source>
        <dbReference type="ARBA" id="ARBA00023015"/>
    </source>
</evidence>
<protein>
    <recommendedName>
        <fullName evidence="9">Transcription initiation factor TFIID subunit 9</fullName>
    </recommendedName>
</protein>
<evidence type="ECO:0000256" key="6">
    <source>
        <dbReference type="SAM" id="MobiDB-lite"/>
    </source>
</evidence>
<dbReference type="CDD" id="cd07979">
    <property type="entry name" value="HFD_TAF9"/>
    <property type="match status" value="1"/>
</dbReference>
<organism evidence="7 8">
    <name type="scientific">Ceratobasidium theobromae</name>
    <dbReference type="NCBI Taxonomy" id="1582974"/>
    <lineage>
        <taxon>Eukaryota</taxon>
        <taxon>Fungi</taxon>
        <taxon>Dikarya</taxon>
        <taxon>Basidiomycota</taxon>
        <taxon>Agaricomycotina</taxon>
        <taxon>Agaricomycetes</taxon>
        <taxon>Cantharellales</taxon>
        <taxon>Ceratobasidiaceae</taxon>
        <taxon>Ceratobasidium</taxon>
    </lineage>
</organism>
<evidence type="ECO:0000256" key="1">
    <source>
        <dbReference type="ARBA" id="ARBA00004123"/>
    </source>
</evidence>
<dbReference type="Pfam" id="PF02291">
    <property type="entry name" value="TFIID-31kDa"/>
    <property type="match status" value="1"/>
</dbReference>
<dbReference type="GO" id="GO:0003713">
    <property type="term" value="F:transcription coactivator activity"/>
    <property type="evidence" value="ECO:0007669"/>
    <property type="project" value="TreeGrafter"/>
</dbReference>
<comment type="subcellular location">
    <subcellularLocation>
        <location evidence="1">Nucleus</location>
    </subcellularLocation>
</comment>
<name>A0A5N5QXC7_9AGAM</name>
<dbReference type="PANTHER" id="PTHR48068:SF4">
    <property type="entry name" value="TATA-BOX BINDING PROTEIN ASSOCIATED FACTOR 9"/>
    <property type="match status" value="1"/>
</dbReference>
<dbReference type="GO" id="GO:0051123">
    <property type="term" value="P:RNA polymerase II preinitiation complex assembly"/>
    <property type="evidence" value="ECO:0007669"/>
    <property type="project" value="TreeGrafter"/>
</dbReference>
<comment type="similarity">
    <text evidence="2">Belongs to the TAF9 family.</text>
</comment>
<dbReference type="GO" id="GO:0016251">
    <property type="term" value="F:RNA polymerase II general transcription initiation factor activity"/>
    <property type="evidence" value="ECO:0007669"/>
    <property type="project" value="TreeGrafter"/>
</dbReference>
<sequence>MAHDTLPRDARIISLLIASNPSIKDAHPAVLHQLLEFAHRYTSQVLSDALVYAEHGGRAGVIQQDDVTLAVQARVGWEMGGPVPKEHLLALASKTNAQPLPAVSDTYGIRIPAKHALTSVDFDIVPNKPPPGLNGPETYEEEYEEWEEDDTPDAPPAPQGDELMVMDDPDEPIALVDEVAPIQNGGETGGAAAQGDDGAGSDPDDLFGDAEGDEDGDKMEQDTPAAPSGGSPSAGAKRKMEEDDNYD</sequence>
<evidence type="ECO:0000313" key="8">
    <source>
        <dbReference type="Proteomes" id="UP000383932"/>
    </source>
</evidence>